<dbReference type="AlphaFoldDB" id="A0AAN6WL37"/>
<dbReference type="InterPro" id="IPR002110">
    <property type="entry name" value="Ankyrin_rpt"/>
</dbReference>
<evidence type="ECO:0000313" key="3">
    <source>
        <dbReference type="Proteomes" id="UP001302126"/>
    </source>
</evidence>
<protein>
    <recommendedName>
        <fullName evidence="4">Ankyrin repeat protein</fullName>
    </recommendedName>
</protein>
<name>A0AAN6WL37_9PEZI</name>
<dbReference type="PANTHER" id="PTHR46224:SF64">
    <property type="entry name" value="IQ MOTIF AND ANKYRIN REPEAT DOMAIN-CONTAINING PROTEIN 1"/>
    <property type="match status" value="1"/>
</dbReference>
<sequence>MADREALDLTPTAVTAVTSTPLVLVFEEDAVVFFEDGELVAFFEAATDAALLKSVERGRLDLVEALVRHRACVDYQAGAPVHSAIRSNQPELLRIVLSGKPSAATLSFAVHEDMTRLTDILVVHKMLDDLLPSGLTGEPVNIMAVHALNDSKLKADAASRAALIRLLFEKGKADVNVGSGKPLTLAIAKEWPDIFSLLLAYQSSLGSLKTVIGAIMSVSDSKMRMQLCHLLKRATENRSIAEVKSLEVTAITCASHALRLDVLEHMSLFPLPKTTVIAGFVTATSTTKWLTSGGLEVVRLLLHLGASGTEVDKAFFQAANSYNRDAFDLLAAYIGPAGLCHALMAVIQASKTWLSPSNDRLWLVYHLLEWGAKKSQEANVAFLEALDAYLAEKASEALVETLLSVGGVDVNFQCGEPLKMTVRASNVTVLKMLTTRGATTESMIQAFYESVTFPLAEDKALALLDVVTSDKGPECAKSCKQAIPSLRSPIRECVAAHPQSAKLVKRLAGLGCDIDVKQPTSLYETLDLEDCNTLLWTLCPLEKNPAAVSTDVIAALVKAKERPSPVPRQALILAANYGKKEAVSLLLKAGGDPRVRDFDDNSALFYASRHGYLDIVKLLLKADFKPNDGSLHEAARMFRAGVVATLLKTRKTVQALDNGKLEPLKDRWKGMNVLFVSFENDTGDCITRALLDHIMYKDMDSEANVFEQVFPDNTGKPIKYFFSPSMYLRAHLLPQAQNDPDRSRYLEGLHTLVKSKQRIDRFYSDSPDHQPPGAIGMPEPILREVKKRQAEAEKKRKLELEHQAQLRREEEASQHKLRLKEEEFLQSQAHAEQKTYQTVHNTTLVHQTKIHQQAEIIFQQQHAQVSRNVIADQGRQQAFIAQQNQVQLTQTATARKPQATWEYQQKMAQQNQQVAQRNLVDQQRKDAQALAARRN</sequence>
<reference evidence="2" key="2">
    <citation type="submission" date="2023-05" db="EMBL/GenBank/DDBJ databases">
        <authorList>
            <consortium name="Lawrence Berkeley National Laboratory"/>
            <person name="Steindorff A."/>
            <person name="Hensen N."/>
            <person name="Bonometti L."/>
            <person name="Westerberg I."/>
            <person name="Brannstrom I.O."/>
            <person name="Guillou S."/>
            <person name="Cros-Aarteil S."/>
            <person name="Calhoun S."/>
            <person name="Haridas S."/>
            <person name="Kuo A."/>
            <person name="Mondo S."/>
            <person name="Pangilinan J."/>
            <person name="Riley R."/>
            <person name="Labutti K."/>
            <person name="Andreopoulos B."/>
            <person name="Lipzen A."/>
            <person name="Chen C."/>
            <person name="Yanf M."/>
            <person name="Daum C."/>
            <person name="Ng V."/>
            <person name="Clum A."/>
            <person name="Ohm R."/>
            <person name="Martin F."/>
            <person name="Silar P."/>
            <person name="Natvig D."/>
            <person name="Lalanne C."/>
            <person name="Gautier V."/>
            <person name="Ament-Velasquez S.L."/>
            <person name="Kruys A."/>
            <person name="Hutchinson M.I."/>
            <person name="Powell A.J."/>
            <person name="Barry K."/>
            <person name="Miller A.N."/>
            <person name="Grigoriev I.V."/>
            <person name="Debuchy R."/>
            <person name="Gladieux P."/>
            <person name="Thoren M.H."/>
            <person name="Johannesson H."/>
        </authorList>
    </citation>
    <scope>NUCLEOTIDE SEQUENCE</scope>
    <source>
        <strain evidence="2">PSN309</strain>
    </source>
</reference>
<dbReference type="Pfam" id="PF12796">
    <property type="entry name" value="Ank_2"/>
    <property type="match status" value="1"/>
</dbReference>
<dbReference type="EMBL" id="MU864563">
    <property type="protein sequence ID" value="KAK4183256.1"/>
    <property type="molecule type" value="Genomic_DNA"/>
</dbReference>
<keyword evidence="3" id="KW-1185">Reference proteome</keyword>
<dbReference type="InterPro" id="IPR036770">
    <property type="entry name" value="Ankyrin_rpt-contain_sf"/>
</dbReference>
<evidence type="ECO:0000256" key="1">
    <source>
        <dbReference type="SAM" id="Coils"/>
    </source>
</evidence>
<proteinExistence type="predicted"/>
<comment type="caution">
    <text evidence="2">The sequence shown here is derived from an EMBL/GenBank/DDBJ whole genome shotgun (WGS) entry which is preliminary data.</text>
</comment>
<dbReference type="PANTHER" id="PTHR46224">
    <property type="entry name" value="ANKYRIN REPEAT FAMILY PROTEIN"/>
    <property type="match status" value="1"/>
</dbReference>
<keyword evidence="1" id="KW-0175">Coiled coil</keyword>
<dbReference type="Gene3D" id="1.25.40.20">
    <property type="entry name" value="Ankyrin repeat-containing domain"/>
    <property type="match status" value="2"/>
</dbReference>
<evidence type="ECO:0000313" key="2">
    <source>
        <dbReference type="EMBL" id="KAK4183256.1"/>
    </source>
</evidence>
<feature type="coiled-coil region" evidence="1">
    <location>
        <begin position="783"/>
        <end position="823"/>
    </location>
</feature>
<organism evidence="2 3">
    <name type="scientific">Podospora australis</name>
    <dbReference type="NCBI Taxonomy" id="1536484"/>
    <lineage>
        <taxon>Eukaryota</taxon>
        <taxon>Fungi</taxon>
        <taxon>Dikarya</taxon>
        <taxon>Ascomycota</taxon>
        <taxon>Pezizomycotina</taxon>
        <taxon>Sordariomycetes</taxon>
        <taxon>Sordariomycetidae</taxon>
        <taxon>Sordariales</taxon>
        <taxon>Podosporaceae</taxon>
        <taxon>Podospora</taxon>
    </lineage>
</organism>
<gene>
    <name evidence="2" type="ORF">QBC35DRAFT_456473</name>
</gene>
<dbReference type="SMART" id="SM00248">
    <property type="entry name" value="ANK"/>
    <property type="match status" value="5"/>
</dbReference>
<dbReference type="CDD" id="cd22249">
    <property type="entry name" value="UDM1_RNF168_RNF169-like"/>
    <property type="match status" value="1"/>
</dbReference>
<dbReference type="InterPro" id="IPR051616">
    <property type="entry name" value="Cul2-RING_E3_ligase_SR"/>
</dbReference>
<evidence type="ECO:0008006" key="4">
    <source>
        <dbReference type="Google" id="ProtNLM"/>
    </source>
</evidence>
<dbReference type="Proteomes" id="UP001302126">
    <property type="component" value="Unassembled WGS sequence"/>
</dbReference>
<accession>A0AAN6WL37</accession>
<dbReference type="SUPFAM" id="SSF48403">
    <property type="entry name" value="Ankyrin repeat"/>
    <property type="match status" value="2"/>
</dbReference>
<reference evidence="2" key="1">
    <citation type="journal article" date="2023" name="Mol. Phylogenet. Evol.">
        <title>Genome-scale phylogeny and comparative genomics of the fungal order Sordariales.</title>
        <authorList>
            <person name="Hensen N."/>
            <person name="Bonometti L."/>
            <person name="Westerberg I."/>
            <person name="Brannstrom I.O."/>
            <person name="Guillou S."/>
            <person name="Cros-Aarteil S."/>
            <person name="Calhoun S."/>
            <person name="Haridas S."/>
            <person name="Kuo A."/>
            <person name="Mondo S."/>
            <person name="Pangilinan J."/>
            <person name="Riley R."/>
            <person name="LaButti K."/>
            <person name="Andreopoulos B."/>
            <person name="Lipzen A."/>
            <person name="Chen C."/>
            <person name="Yan M."/>
            <person name="Daum C."/>
            <person name="Ng V."/>
            <person name="Clum A."/>
            <person name="Steindorff A."/>
            <person name="Ohm R.A."/>
            <person name="Martin F."/>
            <person name="Silar P."/>
            <person name="Natvig D.O."/>
            <person name="Lalanne C."/>
            <person name="Gautier V."/>
            <person name="Ament-Velasquez S.L."/>
            <person name="Kruys A."/>
            <person name="Hutchinson M.I."/>
            <person name="Powell A.J."/>
            <person name="Barry K."/>
            <person name="Miller A.N."/>
            <person name="Grigoriev I.V."/>
            <person name="Debuchy R."/>
            <person name="Gladieux P."/>
            <person name="Hiltunen Thoren M."/>
            <person name="Johannesson H."/>
        </authorList>
    </citation>
    <scope>NUCLEOTIDE SEQUENCE</scope>
    <source>
        <strain evidence="2">PSN309</strain>
    </source>
</reference>